<dbReference type="GO" id="GO:0016562">
    <property type="term" value="P:protein import into peroxisome matrix, receptor recycling"/>
    <property type="evidence" value="ECO:0007669"/>
    <property type="project" value="UniProtKB-ARBA"/>
</dbReference>
<evidence type="ECO:0000256" key="2">
    <source>
        <dbReference type="ARBA" id="ARBA00004906"/>
    </source>
</evidence>
<dbReference type="InterPro" id="IPR017907">
    <property type="entry name" value="Znf_RING_CS"/>
</dbReference>
<evidence type="ECO:0000256" key="5">
    <source>
        <dbReference type="ARBA" id="ARBA00022679"/>
    </source>
</evidence>
<dbReference type="InterPro" id="IPR013083">
    <property type="entry name" value="Znf_RING/FYVE/PHD"/>
</dbReference>
<dbReference type="Pfam" id="PF04757">
    <property type="entry name" value="Pex2_Pex12"/>
    <property type="match status" value="1"/>
</dbReference>
<evidence type="ECO:0000256" key="4">
    <source>
        <dbReference type="ARBA" id="ARBA00022448"/>
    </source>
</evidence>
<protein>
    <submittedName>
        <fullName evidence="17">DEKNAAC104452</fullName>
    </submittedName>
</protein>
<dbReference type="OrthoDB" id="1701437at2759"/>
<organism evidence="17 18">
    <name type="scientific">Brettanomyces naardenensis</name>
    <name type="common">Yeast</name>
    <dbReference type="NCBI Taxonomy" id="13370"/>
    <lineage>
        <taxon>Eukaryota</taxon>
        <taxon>Fungi</taxon>
        <taxon>Dikarya</taxon>
        <taxon>Ascomycota</taxon>
        <taxon>Saccharomycotina</taxon>
        <taxon>Pichiomycetes</taxon>
        <taxon>Pichiales</taxon>
        <taxon>Pichiaceae</taxon>
        <taxon>Brettanomyces</taxon>
    </lineage>
</organism>
<keyword evidence="14" id="KW-0576">Peroxisome</keyword>
<keyword evidence="7" id="KW-0479">Metal-binding</keyword>
<keyword evidence="6" id="KW-0812">Transmembrane</keyword>
<dbReference type="InterPro" id="IPR006845">
    <property type="entry name" value="Pex_N"/>
</dbReference>
<keyword evidence="10" id="KW-0862">Zinc</keyword>
<name>A0A448YRL9_BRENA</name>
<dbReference type="InParanoid" id="A0A448YRL9"/>
<dbReference type="GO" id="GO:0016740">
    <property type="term" value="F:transferase activity"/>
    <property type="evidence" value="ECO:0007669"/>
    <property type="project" value="UniProtKB-KW"/>
</dbReference>
<dbReference type="Proteomes" id="UP000290900">
    <property type="component" value="Unassembled WGS sequence"/>
</dbReference>
<evidence type="ECO:0000256" key="14">
    <source>
        <dbReference type="ARBA" id="ARBA00023140"/>
    </source>
</evidence>
<keyword evidence="12" id="KW-1133">Transmembrane helix</keyword>
<dbReference type="GO" id="GO:0008270">
    <property type="term" value="F:zinc ion binding"/>
    <property type="evidence" value="ECO:0007669"/>
    <property type="project" value="UniProtKB-KW"/>
</dbReference>
<evidence type="ECO:0000256" key="3">
    <source>
        <dbReference type="ARBA" id="ARBA00008704"/>
    </source>
</evidence>
<dbReference type="InterPro" id="IPR025654">
    <property type="entry name" value="PEX2/10"/>
</dbReference>
<accession>A0A448YRL9</accession>
<evidence type="ECO:0000256" key="12">
    <source>
        <dbReference type="ARBA" id="ARBA00022989"/>
    </source>
</evidence>
<keyword evidence="5" id="KW-0808">Transferase</keyword>
<sequence>MPIVNPPNRVLQLDGKLLDDELYSSLSSGLTEAFRLSTLPQSIQRFGTEFAPELRLLLKLALFKVTVWDKGSTYGLTLQNLGLRDGSTGHGISKFRRLLLLSSIILSHLYERLESHIYASDDRYTDAAETTNISKISLRSALSVLTNRLKYILPKLDKLYTLLSLSNFLVFLVKGRYPTLGNRILGIAYSPLSSLKVSLASNPETISYEFQDRQLVWNTLTEFLAFTLPLISIPKLSRNIRHLIGGRSRNPVPPDAMLRFLPESCCAVCYQKQLAKSSNGEEVSVEDNLVTNPYITNCGHIYCYNCIVSKLEEFGNDRSEYTDENEVEDDGLHWNCLRCAKPVIYCKVYDGDCEEALGEKTEEYEDETDDTDDGEHQDVVDEGDEEIAEDDDTQSDASGSTASHSSHYDEDELEEMVEDGL</sequence>
<keyword evidence="13" id="KW-0472">Membrane</keyword>
<dbReference type="GO" id="GO:0016567">
    <property type="term" value="P:protein ubiquitination"/>
    <property type="evidence" value="ECO:0007669"/>
    <property type="project" value="UniProtKB-ARBA"/>
</dbReference>
<feature type="region of interest" description="Disordered" evidence="15">
    <location>
        <begin position="361"/>
        <end position="421"/>
    </location>
</feature>
<evidence type="ECO:0000313" key="18">
    <source>
        <dbReference type="Proteomes" id="UP000290900"/>
    </source>
</evidence>
<evidence type="ECO:0000313" key="17">
    <source>
        <dbReference type="EMBL" id="VEU23545.1"/>
    </source>
</evidence>
<keyword evidence="18" id="KW-1185">Reference proteome</keyword>
<dbReference type="Gene3D" id="3.30.40.10">
    <property type="entry name" value="Zinc/RING finger domain, C3HC4 (zinc finger)"/>
    <property type="match status" value="1"/>
</dbReference>
<dbReference type="PANTHER" id="PTHR23350">
    <property type="entry name" value="PEROXISOME ASSEMBLY PROTEIN 10"/>
    <property type="match status" value="1"/>
</dbReference>
<dbReference type="SUPFAM" id="SSF57850">
    <property type="entry name" value="RING/U-box"/>
    <property type="match status" value="1"/>
</dbReference>
<comment type="subcellular location">
    <subcellularLocation>
        <location evidence="1">Peroxisome membrane</location>
        <topology evidence="1">Multi-pass membrane protein</topology>
    </subcellularLocation>
</comment>
<evidence type="ECO:0000256" key="9">
    <source>
        <dbReference type="ARBA" id="ARBA00022786"/>
    </source>
</evidence>
<feature type="compositionally biased region" description="Acidic residues" evidence="15">
    <location>
        <begin position="361"/>
        <end position="373"/>
    </location>
</feature>
<dbReference type="InterPro" id="IPR001841">
    <property type="entry name" value="Znf_RING"/>
</dbReference>
<dbReference type="CDD" id="cd16449">
    <property type="entry name" value="RING-HC"/>
    <property type="match status" value="1"/>
</dbReference>
<comment type="pathway">
    <text evidence="2">Protein modification; protein ubiquitination.</text>
</comment>
<feature type="compositionally biased region" description="Acidic residues" evidence="15">
    <location>
        <begin position="409"/>
        <end position="421"/>
    </location>
</feature>
<evidence type="ECO:0000256" key="6">
    <source>
        <dbReference type="ARBA" id="ARBA00022692"/>
    </source>
</evidence>
<keyword evidence="11" id="KW-0653">Protein transport</keyword>
<keyword evidence="9" id="KW-0833">Ubl conjugation pathway</keyword>
<dbReference type="PANTHER" id="PTHR23350:SF4">
    <property type="entry name" value="PEROXISOME BIOGENESIS FACTOR 2"/>
    <property type="match status" value="1"/>
</dbReference>
<feature type="compositionally biased region" description="Acidic residues" evidence="15">
    <location>
        <begin position="380"/>
        <end position="394"/>
    </location>
</feature>
<dbReference type="GO" id="GO:0005778">
    <property type="term" value="C:peroxisomal membrane"/>
    <property type="evidence" value="ECO:0007669"/>
    <property type="project" value="UniProtKB-SubCell"/>
</dbReference>
<dbReference type="SMART" id="SM00184">
    <property type="entry name" value="RING"/>
    <property type="match status" value="1"/>
</dbReference>
<evidence type="ECO:0000256" key="1">
    <source>
        <dbReference type="ARBA" id="ARBA00004585"/>
    </source>
</evidence>
<dbReference type="AlphaFoldDB" id="A0A448YRL9"/>
<comment type="similarity">
    <text evidence="3">Belongs to the pex2/pex10/pex12 family.</text>
</comment>
<dbReference type="PROSITE" id="PS00518">
    <property type="entry name" value="ZF_RING_1"/>
    <property type="match status" value="1"/>
</dbReference>
<feature type="domain" description="RING-type" evidence="16">
    <location>
        <begin position="266"/>
        <end position="339"/>
    </location>
</feature>
<evidence type="ECO:0000256" key="8">
    <source>
        <dbReference type="ARBA" id="ARBA00022771"/>
    </source>
</evidence>
<evidence type="ECO:0000259" key="16">
    <source>
        <dbReference type="SMART" id="SM00184"/>
    </source>
</evidence>
<keyword evidence="8" id="KW-0863">Zinc-finger</keyword>
<dbReference type="STRING" id="13370.A0A448YRL9"/>
<evidence type="ECO:0000256" key="15">
    <source>
        <dbReference type="SAM" id="MobiDB-lite"/>
    </source>
</evidence>
<evidence type="ECO:0000256" key="13">
    <source>
        <dbReference type="ARBA" id="ARBA00023136"/>
    </source>
</evidence>
<evidence type="ECO:0000256" key="10">
    <source>
        <dbReference type="ARBA" id="ARBA00022833"/>
    </source>
</evidence>
<reference evidence="17 18" key="1">
    <citation type="submission" date="2018-12" db="EMBL/GenBank/DDBJ databases">
        <authorList>
            <person name="Tiukova I."/>
            <person name="Dainat J."/>
        </authorList>
    </citation>
    <scope>NUCLEOTIDE SEQUENCE [LARGE SCALE GENOMIC DNA]</scope>
</reference>
<dbReference type="EMBL" id="CAACVR010000045">
    <property type="protein sequence ID" value="VEU23545.1"/>
    <property type="molecule type" value="Genomic_DNA"/>
</dbReference>
<evidence type="ECO:0000256" key="11">
    <source>
        <dbReference type="ARBA" id="ARBA00022927"/>
    </source>
</evidence>
<keyword evidence="4" id="KW-0813">Transport</keyword>
<evidence type="ECO:0000256" key="7">
    <source>
        <dbReference type="ARBA" id="ARBA00022723"/>
    </source>
</evidence>
<feature type="compositionally biased region" description="Low complexity" evidence="15">
    <location>
        <begin position="395"/>
        <end position="405"/>
    </location>
</feature>
<gene>
    <name evidence="17" type="ORF">BRENAR_LOCUS4275</name>
</gene>
<proteinExistence type="inferred from homology"/>